<sequence>MSFAELFADAEIIHAYTRAQALEDGTLVDAGPAAREAGFRMPVALTQAAWVDCVAWTDADNKRKGTWQDEPGRLWDVLWMAFHAARRAGGRQRVPFDLVRVPVVGRGVTARKVTLALMIGPGDEGEPVITIGLPHED</sequence>
<reference evidence="1 2" key="1">
    <citation type="journal article" date="2015" name="Int. J. Syst. Evol. Microbiol.">
        <title>Micromonospora costi sp. nov., isolated from a leaf of Costus speciosus.</title>
        <authorList>
            <person name="Thawai C."/>
        </authorList>
    </citation>
    <scope>NUCLEOTIDE SEQUENCE [LARGE SCALE GENOMIC DNA]</scope>
    <source>
        <strain evidence="1 2">CS1-12</strain>
    </source>
</reference>
<name>A0A3B0A6K9_9ACTN</name>
<dbReference type="AlphaFoldDB" id="A0A3B0A6K9"/>
<protein>
    <submittedName>
        <fullName evidence="1">Uncharacterized protein</fullName>
    </submittedName>
</protein>
<keyword evidence="2" id="KW-1185">Reference proteome</keyword>
<evidence type="ECO:0000313" key="1">
    <source>
        <dbReference type="EMBL" id="RKN55999.1"/>
    </source>
</evidence>
<evidence type="ECO:0000313" key="2">
    <source>
        <dbReference type="Proteomes" id="UP000279968"/>
    </source>
</evidence>
<accession>A0A3B0A6K9</accession>
<dbReference type="EMBL" id="RBAN01000002">
    <property type="protein sequence ID" value="RKN55999.1"/>
    <property type="molecule type" value="Genomic_DNA"/>
</dbReference>
<dbReference type="Proteomes" id="UP000279968">
    <property type="component" value="Unassembled WGS sequence"/>
</dbReference>
<gene>
    <name evidence="1" type="ORF">D7193_15555</name>
</gene>
<dbReference type="Pfam" id="PF20213">
    <property type="entry name" value="DUF6573"/>
    <property type="match status" value="1"/>
</dbReference>
<organism evidence="1 2">
    <name type="scientific">Micromonospora costi</name>
    <dbReference type="NCBI Taxonomy" id="1530042"/>
    <lineage>
        <taxon>Bacteria</taxon>
        <taxon>Bacillati</taxon>
        <taxon>Actinomycetota</taxon>
        <taxon>Actinomycetes</taxon>
        <taxon>Micromonosporales</taxon>
        <taxon>Micromonosporaceae</taxon>
        <taxon>Micromonospora</taxon>
    </lineage>
</organism>
<dbReference type="InterPro" id="IPR046480">
    <property type="entry name" value="DUF6573"/>
</dbReference>
<comment type="caution">
    <text evidence="1">The sequence shown here is derived from an EMBL/GenBank/DDBJ whole genome shotgun (WGS) entry which is preliminary data.</text>
</comment>
<dbReference type="RefSeq" id="WP_120780182.1">
    <property type="nucleotide sequence ID" value="NZ_JBHLUP010000002.1"/>
</dbReference>
<proteinExistence type="predicted"/>
<dbReference type="OrthoDB" id="4556966at2"/>